<dbReference type="InterPro" id="IPR001128">
    <property type="entry name" value="Cyt_P450"/>
</dbReference>
<evidence type="ECO:0000256" key="5">
    <source>
        <dbReference type="ARBA" id="ARBA00022617"/>
    </source>
</evidence>
<evidence type="ECO:0000256" key="3">
    <source>
        <dbReference type="ARBA" id="ARBA00005179"/>
    </source>
</evidence>
<comment type="similarity">
    <text evidence="4 14">Belongs to the cytochrome P450 family.</text>
</comment>
<keyword evidence="17" id="KW-1185">Reference proteome</keyword>
<dbReference type="InterPro" id="IPR017972">
    <property type="entry name" value="Cyt_P450_CS"/>
</dbReference>
<evidence type="ECO:0000256" key="12">
    <source>
        <dbReference type="ARBA" id="ARBA00023136"/>
    </source>
</evidence>
<dbReference type="CDD" id="cd11065">
    <property type="entry name" value="CYP64-like"/>
    <property type="match status" value="1"/>
</dbReference>
<keyword evidence="8 15" id="KW-1133">Transmembrane helix</keyword>
<comment type="subcellular location">
    <subcellularLocation>
        <location evidence="2">Membrane</location>
        <topology evidence="2">Single-pass membrane protein</topology>
    </subcellularLocation>
</comment>
<comment type="pathway">
    <text evidence="3">Secondary metabolite biosynthesis.</text>
</comment>
<evidence type="ECO:0000256" key="13">
    <source>
        <dbReference type="PIRSR" id="PIRSR602401-1"/>
    </source>
</evidence>
<evidence type="ECO:0000256" key="11">
    <source>
        <dbReference type="ARBA" id="ARBA00023033"/>
    </source>
</evidence>
<evidence type="ECO:0000256" key="9">
    <source>
        <dbReference type="ARBA" id="ARBA00023002"/>
    </source>
</evidence>
<organism evidence="16 17">
    <name type="scientific">Ganoderma sinense ZZ0214-1</name>
    <dbReference type="NCBI Taxonomy" id="1077348"/>
    <lineage>
        <taxon>Eukaryota</taxon>
        <taxon>Fungi</taxon>
        <taxon>Dikarya</taxon>
        <taxon>Basidiomycota</taxon>
        <taxon>Agaricomycotina</taxon>
        <taxon>Agaricomycetes</taxon>
        <taxon>Polyporales</taxon>
        <taxon>Polyporaceae</taxon>
        <taxon>Ganoderma</taxon>
    </lineage>
</organism>
<dbReference type="OrthoDB" id="2789670at2759"/>
<keyword evidence="10 13" id="KW-0408">Iron</keyword>
<dbReference type="EMBL" id="AYKW01000056">
    <property type="protein sequence ID" value="PIL24684.1"/>
    <property type="molecule type" value="Genomic_DNA"/>
</dbReference>
<feature type="transmembrane region" description="Helical" evidence="15">
    <location>
        <begin position="14"/>
        <end position="36"/>
    </location>
</feature>
<evidence type="ECO:0000313" key="16">
    <source>
        <dbReference type="EMBL" id="PIL24684.1"/>
    </source>
</evidence>
<dbReference type="PROSITE" id="PS00086">
    <property type="entry name" value="CYTOCHROME_P450"/>
    <property type="match status" value="1"/>
</dbReference>
<evidence type="ECO:0000256" key="10">
    <source>
        <dbReference type="ARBA" id="ARBA00023004"/>
    </source>
</evidence>
<accession>A0A2G8RT72</accession>
<dbReference type="SUPFAM" id="SSF48264">
    <property type="entry name" value="Cytochrome P450"/>
    <property type="match status" value="1"/>
</dbReference>
<dbReference type="PANTHER" id="PTHR46300">
    <property type="entry name" value="P450, PUTATIVE (EUROFUNG)-RELATED-RELATED"/>
    <property type="match status" value="1"/>
</dbReference>
<dbReference type="GO" id="GO:0016705">
    <property type="term" value="F:oxidoreductase activity, acting on paired donors, with incorporation or reduction of molecular oxygen"/>
    <property type="evidence" value="ECO:0007669"/>
    <property type="project" value="InterPro"/>
</dbReference>
<dbReference type="InterPro" id="IPR036396">
    <property type="entry name" value="Cyt_P450_sf"/>
</dbReference>
<evidence type="ECO:0000256" key="15">
    <source>
        <dbReference type="SAM" id="Phobius"/>
    </source>
</evidence>
<keyword evidence="9 14" id="KW-0560">Oxidoreductase</keyword>
<dbReference type="PANTHER" id="PTHR46300:SF7">
    <property type="entry name" value="P450, PUTATIVE (EUROFUNG)-RELATED"/>
    <property type="match status" value="1"/>
</dbReference>
<evidence type="ECO:0000256" key="7">
    <source>
        <dbReference type="ARBA" id="ARBA00022723"/>
    </source>
</evidence>
<dbReference type="Pfam" id="PF00067">
    <property type="entry name" value="p450"/>
    <property type="match status" value="1"/>
</dbReference>
<dbReference type="STRING" id="1077348.A0A2G8RT72"/>
<comment type="caution">
    <text evidence="16">The sequence shown here is derived from an EMBL/GenBank/DDBJ whole genome shotgun (WGS) entry which is preliminary data.</text>
</comment>
<keyword evidence="5 13" id="KW-0349">Heme</keyword>
<keyword evidence="6 15" id="KW-0812">Transmembrane</keyword>
<evidence type="ECO:0000256" key="2">
    <source>
        <dbReference type="ARBA" id="ARBA00004167"/>
    </source>
</evidence>
<dbReference type="AlphaFoldDB" id="A0A2G8RT72"/>
<evidence type="ECO:0000256" key="6">
    <source>
        <dbReference type="ARBA" id="ARBA00022692"/>
    </source>
</evidence>
<comment type="cofactor">
    <cofactor evidence="1 13">
        <name>heme</name>
        <dbReference type="ChEBI" id="CHEBI:30413"/>
    </cofactor>
</comment>
<evidence type="ECO:0000256" key="4">
    <source>
        <dbReference type="ARBA" id="ARBA00010617"/>
    </source>
</evidence>
<evidence type="ECO:0000256" key="1">
    <source>
        <dbReference type="ARBA" id="ARBA00001971"/>
    </source>
</evidence>
<dbReference type="InterPro" id="IPR002401">
    <property type="entry name" value="Cyt_P450_E_grp-I"/>
</dbReference>
<dbReference type="Gene3D" id="1.10.630.10">
    <property type="entry name" value="Cytochrome P450"/>
    <property type="match status" value="1"/>
</dbReference>
<evidence type="ECO:0000256" key="14">
    <source>
        <dbReference type="RuleBase" id="RU000461"/>
    </source>
</evidence>
<dbReference type="GO" id="GO:0020037">
    <property type="term" value="F:heme binding"/>
    <property type="evidence" value="ECO:0007669"/>
    <property type="project" value="InterPro"/>
</dbReference>
<dbReference type="Proteomes" id="UP000230002">
    <property type="component" value="Unassembled WGS sequence"/>
</dbReference>
<evidence type="ECO:0000313" key="17">
    <source>
        <dbReference type="Proteomes" id="UP000230002"/>
    </source>
</evidence>
<dbReference type="InterPro" id="IPR050364">
    <property type="entry name" value="Cytochrome_P450_fung"/>
</dbReference>
<dbReference type="GO" id="GO:0004497">
    <property type="term" value="F:monooxygenase activity"/>
    <property type="evidence" value="ECO:0007669"/>
    <property type="project" value="UniProtKB-KW"/>
</dbReference>
<dbReference type="GO" id="GO:0016020">
    <property type="term" value="C:membrane"/>
    <property type="evidence" value="ECO:0007669"/>
    <property type="project" value="UniProtKB-SubCell"/>
</dbReference>
<sequence>METVDSARLASNLLTLPTLLGVSLCALVFAIIRSYVSWNARSRGLPLPPGPRPLPLVGSLLNWPKSPQWVAFRDMCAKYGDVLYFDLLGTPTIILGSPSAMLELLDKRAANTSSRSTGPMLLLTGMETNFGSMPYGSCWRLHKRVFWQEFHPGAVRLHLPAQRKASRMFLGKLLKSPSKLRKHVRFTFFAAILKAILGVDVAGDDEALLDVVEAALEWRGEALLPGKYLVSAIPILQYVPPWFPGATVQRLSVYWRSTVARLKEECHRCVEKSNGEDCAGSRMIARMEAEKRPAELAEEVIKNVLHTAIEAGSDTASQMFSTLQSFFLAMSLYPEVQRRAQAELEAVVGTTRLPDFDDIGSLVYVSALIREVLRWHNVAPLGAPHMTVEDAEFRGYFIPAGTNVFPNVACMHDPDIYADPDVFRPERFIHDGKLDFSTAPDPAMFIFGFGRRICPGRYFAENGLFINVAAVLHVFDITPPVDENGRVIKIEPQLTYGSIWCLSCGLSLYYQAPIGTSGGADPRSAIV</sequence>
<evidence type="ECO:0000256" key="8">
    <source>
        <dbReference type="ARBA" id="ARBA00022989"/>
    </source>
</evidence>
<reference evidence="16 17" key="1">
    <citation type="journal article" date="2015" name="Sci. Rep.">
        <title>Chromosome-level genome map provides insights into diverse defense mechanisms in the medicinal fungus Ganoderma sinense.</title>
        <authorList>
            <person name="Zhu Y."/>
            <person name="Xu J."/>
            <person name="Sun C."/>
            <person name="Zhou S."/>
            <person name="Xu H."/>
            <person name="Nelson D.R."/>
            <person name="Qian J."/>
            <person name="Song J."/>
            <person name="Luo H."/>
            <person name="Xiang L."/>
            <person name="Li Y."/>
            <person name="Xu Z."/>
            <person name="Ji A."/>
            <person name="Wang L."/>
            <person name="Lu S."/>
            <person name="Hayward A."/>
            <person name="Sun W."/>
            <person name="Li X."/>
            <person name="Schwartz D.C."/>
            <person name="Wang Y."/>
            <person name="Chen S."/>
        </authorList>
    </citation>
    <scope>NUCLEOTIDE SEQUENCE [LARGE SCALE GENOMIC DNA]</scope>
    <source>
        <strain evidence="16 17">ZZ0214-1</strain>
    </source>
</reference>
<keyword evidence="7 13" id="KW-0479">Metal-binding</keyword>
<protein>
    <submittedName>
        <fullName evidence="16">Cytochrome P450</fullName>
    </submittedName>
</protein>
<keyword evidence="12 15" id="KW-0472">Membrane</keyword>
<proteinExistence type="inferred from homology"/>
<keyword evidence="11 14" id="KW-0503">Monooxygenase</keyword>
<name>A0A2G8RT72_9APHY</name>
<dbReference type="PRINTS" id="PR00463">
    <property type="entry name" value="EP450I"/>
</dbReference>
<feature type="binding site" description="axial binding residue" evidence="13">
    <location>
        <position position="454"/>
    </location>
    <ligand>
        <name>heme</name>
        <dbReference type="ChEBI" id="CHEBI:30413"/>
    </ligand>
    <ligandPart>
        <name>Fe</name>
        <dbReference type="ChEBI" id="CHEBI:18248"/>
    </ligandPart>
</feature>
<dbReference type="GO" id="GO:0005506">
    <property type="term" value="F:iron ion binding"/>
    <property type="evidence" value="ECO:0007669"/>
    <property type="project" value="InterPro"/>
</dbReference>
<gene>
    <name evidence="16" type="ORF">GSI_12568</name>
</gene>